<feature type="region of interest" description="Disordered" evidence="4">
    <location>
        <begin position="963"/>
        <end position="991"/>
    </location>
</feature>
<evidence type="ECO:0000313" key="6">
    <source>
        <dbReference type="Proteomes" id="UP000007110"/>
    </source>
</evidence>
<dbReference type="PANTHER" id="PTHR21331">
    <property type="entry name" value="BRCA1-ASSOCIATED ATM ACTIVATOR 1"/>
    <property type="match status" value="1"/>
</dbReference>
<dbReference type="InterPro" id="IPR011989">
    <property type="entry name" value="ARM-like"/>
</dbReference>
<keyword evidence="6" id="KW-1185">Reference proteome</keyword>
<proteinExistence type="inferred from homology"/>
<evidence type="ECO:0008006" key="7">
    <source>
        <dbReference type="Google" id="ProtNLM"/>
    </source>
</evidence>
<dbReference type="KEGG" id="spu:105446031"/>
<evidence type="ECO:0000256" key="2">
    <source>
        <dbReference type="ARBA" id="ARBA00022490"/>
    </source>
</evidence>
<dbReference type="InterPro" id="IPR038904">
    <property type="entry name" value="BRAT1"/>
</dbReference>
<dbReference type="Proteomes" id="UP000007110">
    <property type="component" value="Unassembled WGS sequence"/>
</dbReference>
<evidence type="ECO:0000256" key="4">
    <source>
        <dbReference type="SAM" id="MobiDB-lite"/>
    </source>
</evidence>
<dbReference type="FunCoup" id="A0A7M7SXU9">
    <property type="interactions" value="1006"/>
</dbReference>
<feature type="compositionally biased region" description="Basic and acidic residues" evidence="4">
    <location>
        <begin position="172"/>
        <end position="193"/>
    </location>
</feature>
<dbReference type="OMA" id="CEILMKS"/>
<dbReference type="GO" id="GO:0005634">
    <property type="term" value="C:nucleus"/>
    <property type="evidence" value="ECO:0000318"/>
    <property type="project" value="GO_Central"/>
</dbReference>
<feature type="region of interest" description="Disordered" evidence="4">
    <location>
        <begin position="733"/>
        <end position="793"/>
    </location>
</feature>
<feature type="compositionally biased region" description="Polar residues" evidence="4">
    <location>
        <begin position="756"/>
        <end position="789"/>
    </location>
</feature>
<protein>
    <recommendedName>
        <fullName evidence="7">BRCA1-associated ATM activator 1</fullName>
    </recommendedName>
</protein>
<dbReference type="Gene3D" id="1.25.10.10">
    <property type="entry name" value="Leucine-rich Repeat Variant"/>
    <property type="match status" value="1"/>
</dbReference>
<dbReference type="EnsemblMetazoa" id="XM_030983411">
    <property type="protein sequence ID" value="XP_030839271"/>
    <property type="gene ID" value="LOC105446031"/>
</dbReference>
<reference evidence="6" key="1">
    <citation type="submission" date="2015-02" db="EMBL/GenBank/DDBJ databases">
        <title>Genome sequencing for Strongylocentrotus purpuratus.</title>
        <authorList>
            <person name="Murali S."/>
            <person name="Liu Y."/>
            <person name="Vee V."/>
            <person name="English A."/>
            <person name="Wang M."/>
            <person name="Skinner E."/>
            <person name="Han Y."/>
            <person name="Muzny D.M."/>
            <person name="Worley K.C."/>
            <person name="Gibbs R.A."/>
        </authorList>
    </citation>
    <scope>NUCLEOTIDE SEQUENCE</scope>
</reference>
<dbReference type="SUPFAM" id="SSF48371">
    <property type="entry name" value="ARM repeat"/>
    <property type="match status" value="1"/>
</dbReference>
<comment type="similarity">
    <text evidence="3">Belongs to the BRAT1 family.</text>
</comment>
<feature type="region of interest" description="Disordered" evidence="4">
    <location>
        <begin position="818"/>
        <end position="841"/>
    </location>
</feature>
<accession>A0A7M7SXU9</accession>
<dbReference type="InterPro" id="IPR016024">
    <property type="entry name" value="ARM-type_fold"/>
</dbReference>
<dbReference type="GO" id="GO:0008283">
    <property type="term" value="P:cell population proliferation"/>
    <property type="evidence" value="ECO:0007669"/>
    <property type="project" value="InterPro"/>
</dbReference>
<evidence type="ECO:0000313" key="5">
    <source>
        <dbReference type="EnsemblMetazoa" id="XP_030839271"/>
    </source>
</evidence>
<feature type="compositionally biased region" description="Basic and acidic residues" evidence="4">
    <location>
        <begin position="137"/>
        <end position="157"/>
    </location>
</feature>
<dbReference type="InParanoid" id="A0A7M7SXU9"/>
<sequence>MFGFLEACCVKEPHEFDPCALTFALQLVRCLSSNQELLNRLTKGDDHTNSEGGGGLLVRMLKRASGADFFSDPCMKEAWLAALRTLSDIEQFWTICIQTDALRIAMDLLKDTSMFVVKSSQNFLARILILQYRQDTQKTPKDLLQEPQKAKSKDGQEPRSLQEMVQDCPEEGSSKMADDDRPVQDDQDMKINGDDAGGGDGEGVKRKLEEEDEESDGRAQKKSRLSAGYDGIAGSASDLEVIQLCEILMKSEEAAPILASLLLGLKASDSHHEALLQVSPRPSDSEIKTILSLGVFRCILQEASEGDLKSRGLHLLRDVAMATRCKRLLSMEGQLCDKLCNDVVEFLGCLLQLDSKMCSTLTSSLLLDVQSLPYELTKKGLVKPAIHLAFSILKLCSTMPKSSKPDAASAVQSSLSVLVGPACVILERSPLKTEVMLDQDVLEELGLKMSNGRQTPSIICTALSALGDFVKEGHCLPCLPASQVFHLAAVLLNAFTPNAKKTSQSKGVMPDYKSLIGSRKIVTSLLDLAHVSLTGACLSPDIWLLVATINTILKNPDAEYQVILKILTIVPDLVPAAMKTKEHPVSIENTKRDALMMEVGYALQKRMCNIEWEVRDSTITCVGKLLQKKSDPVKEWLKRNNLHRRLWESLADSESYVRSSTLQALPVLGSSKELWEDVLNSSRITQVEVIAKLTEVIKSDSEAFPRRAAIGCLLTWLKDEAWMQESIKNIITKSKTDKPSSPPLQDTTEDKGQDSDGVSLQGQTTDGSGVTSCSGSGEDSVTQEQTNPEEQVKDEGFLTVAEMISDALFATTDGSCETTSSSLHKSALQEKRKPEQKERDEECGTLGGMVLDAVSIATCDFDWEMKLHALDFFLHLLNQYIPGYDSTHASSSIQSYRPMQRTKIEELLGDEEMKMLVCFFSRTGCLAKIERGSRDEDVSVARKACEMLQSLKVALGDLFKKMESPAQSSQEDRTENSVSSEQKDQCSVNKQVTTTGSSIVTGADTLTTGSPGTLTDSSVSDIDRQSVCDLIGQLFENDWNDLLNHRESDNVEGPVSLMMDILAAADEKDENLLDCY</sequence>
<evidence type="ECO:0000256" key="3">
    <source>
        <dbReference type="ARBA" id="ARBA00061308"/>
    </source>
</evidence>
<evidence type="ECO:0000256" key="1">
    <source>
        <dbReference type="ARBA" id="ARBA00004496"/>
    </source>
</evidence>
<dbReference type="GeneID" id="105446031"/>
<feature type="compositionally biased region" description="Polar residues" evidence="4">
    <location>
        <begin position="976"/>
        <end position="991"/>
    </location>
</feature>
<dbReference type="RefSeq" id="XP_030839271.1">
    <property type="nucleotide sequence ID" value="XM_030983411.1"/>
</dbReference>
<dbReference type="GO" id="GO:0006974">
    <property type="term" value="P:DNA damage response"/>
    <property type="evidence" value="ECO:0000318"/>
    <property type="project" value="GO_Central"/>
</dbReference>
<reference evidence="5" key="2">
    <citation type="submission" date="2021-01" db="UniProtKB">
        <authorList>
            <consortium name="EnsemblMetazoa"/>
        </authorList>
    </citation>
    <scope>IDENTIFICATION</scope>
</reference>
<dbReference type="AlphaFoldDB" id="A0A7M7SXU9"/>
<dbReference type="OrthoDB" id="10057956at2759"/>
<dbReference type="PANTHER" id="PTHR21331:SF2">
    <property type="entry name" value="BRCA1-ASSOCIATED ATM ACTIVATOR 1"/>
    <property type="match status" value="1"/>
</dbReference>
<name>A0A7M7SXU9_STRPU</name>
<feature type="compositionally biased region" description="Basic and acidic residues" evidence="4">
    <location>
        <begin position="827"/>
        <end position="841"/>
    </location>
</feature>
<comment type="subcellular location">
    <subcellularLocation>
        <location evidence="1">Cytoplasm</location>
    </subcellularLocation>
</comment>
<keyword evidence="2" id="KW-0963">Cytoplasm</keyword>
<feature type="region of interest" description="Disordered" evidence="4">
    <location>
        <begin position="137"/>
        <end position="224"/>
    </location>
</feature>
<dbReference type="GO" id="GO:0005737">
    <property type="term" value="C:cytoplasm"/>
    <property type="evidence" value="ECO:0007669"/>
    <property type="project" value="UniProtKB-SubCell"/>
</dbReference>
<organism evidence="5 6">
    <name type="scientific">Strongylocentrotus purpuratus</name>
    <name type="common">Purple sea urchin</name>
    <dbReference type="NCBI Taxonomy" id="7668"/>
    <lineage>
        <taxon>Eukaryota</taxon>
        <taxon>Metazoa</taxon>
        <taxon>Echinodermata</taxon>
        <taxon>Eleutherozoa</taxon>
        <taxon>Echinozoa</taxon>
        <taxon>Echinoidea</taxon>
        <taxon>Euechinoidea</taxon>
        <taxon>Echinacea</taxon>
        <taxon>Camarodonta</taxon>
        <taxon>Echinidea</taxon>
        <taxon>Strongylocentrotidae</taxon>
        <taxon>Strongylocentrotus</taxon>
    </lineage>
</organism>